<name>A0A4Z2H2I8_9TELE</name>
<keyword evidence="3" id="KW-1185">Reference proteome</keyword>
<dbReference type="Proteomes" id="UP000314294">
    <property type="component" value="Unassembled WGS sequence"/>
</dbReference>
<comment type="caution">
    <text evidence="2">The sequence shown here is derived from an EMBL/GenBank/DDBJ whole genome shotgun (WGS) entry which is preliminary data.</text>
</comment>
<feature type="region of interest" description="Disordered" evidence="1">
    <location>
        <begin position="88"/>
        <end position="127"/>
    </location>
</feature>
<gene>
    <name evidence="2" type="ORF">EYF80_030716</name>
</gene>
<evidence type="ECO:0000313" key="2">
    <source>
        <dbReference type="EMBL" id="TNN59082.1"/>
    </source>
</evidence>
<dbReference type="EMBL" id="SRLO01000364">
    <property type="protein sequence ID" value="TNN59082.1"/>
    <property type="molecule type" value="Genomic_DNA"/>
</dbReference>
<dbReference type="AlphaFoldDB" id="A0A4Z2H2I8"/>
<organism evidence="2 3">
    <name type="scientific">Liparis tanakae</name>
    <name type="common">Tanaka's snailfish</name>
    <dbReference type="NCBI Taxonomy" id="230148"/>
    <lineage>
        <taxon>Eukaryota</taxon>
        <taxon>Metazoa</taxon>
        <taxon>Chordata</taxon>
        <taxon>Craniata</taxon>
        <taxon>Vertebrata</taxon>
        <taxon>Euteleostomi</taxon>
        <taxon>Actinopterygii</taxon>
        <taxon>Neopterygii</taxon>
        <taxon>Teleostei</taxon>
        <taxon>Neoteleostei</taxon>
        <taxon>Acanthomorphata</taxon>
        <taxon>Eupercaria</taxon>
        <taxon>Perciformes</taxon>
        <taxon>Cottioidei</taxon>
        <taxon>Cottales</taxon>
        <taxon>Liparidae</taxon>
        <taxon>Liparis</taxon>
    </lineage>
</organism>
<proteinExistence type="predicted"/>
<feature type="region of interest" description="Disordered" evidence="1">
    <location>
        <begin position="1"/>
        <end position="46"/>
    </location>
</feature>
<sequence>MADTFCVDSGRKRRGRRSHPLGFHVSNPPRRRSLGRIAGERRPRGGVTEEVAVEVGFDVRGRNAKAALPTVRHVACRQTRQKRRKLMAEGELRERRRLPTSCRPDAAGRLAEKLGSGANENVQRRTF</sequence>
<evidence type="ECO:0000313" key="3">
    <source>
        <dbReference type="Proteomes" id="UP000314294"/>
    </source>
</evidence>
<feature type="compositionally biased region" description="Polar residues" evidence="1">
    <location>
        <begin position="118"/>
        <end position="127"/>
    </location>
</feature>
<evidence type="ECO:0000256" key="1">
    <source>
        <dbReference type="SAM" id="MobiDB-lite"/>
    </source>
</evidence>
<reference evidence="2 3" key="1">
    <citation type="submission" date="2019-03" db="EMBL/GenBank/DDBJ databases">
        <title>First draft genome of Liparis tanakae, snailfish: a comprehensive survey of snailfish specific genes.</title>
        <authorList>
            <person name="Kim W."/>
            <person name="Song I."/>
            <person name="Jeong J.-H."/>
            <person name="Kim D."/>
            <person name="Kim S."/>
            <person name="Ryu S."/>
            <person name="Song J.Y."/>
            <person name="Lee S.K."/>
        </authorList>
    </citation>
    <scope>NUCLEOTIDE SEQUENCE [LARGE SCALE GENOMIC DNA]</scope>
    <source>
        <tissue evidence="2">Muscle</tissue>
    </source>
</reference>
<protein>
    <submittedName>
        <fullName evidence="2">Uncharacterized protein</fullName>
    </submittedName>
</protein>
<accession>A0A4Z2H2I8</accession>